<proteinExistence type="inferred from homology"/>
<name>A0A0R1M5J6_9LACO</name>
<evidence type="ECO:0000256" key="2">
    <source>
        <dbReference type="ARBA" id="ARBA00022679"/>
    </source>
</evidence>
<protein>
    <submittedName>
        <fullName evidence="5">Glycerate kinase</fullName>
    </submittedName>
</protein>
<evidence type="ECO:0000313" key="6">
    <source>
        <dbReference type="Proteomes" id="UP000051074"/>
    </source>
</evidence>
<evidence type="ECO:0000313" key="5">
    <source>
        <dbReference type="EMBL" id="KRL03376.1"/>
    </source>
</evidence>
<dbReference type="eggNOG" id="COG1929">
    <property type="taxonomic scope" value="Bacteria"/>
</dbReference>
<sequence>MIAADSFKECLTAPEACQAMAEGIKKGFPGAETVLAPMADGGEGTVEALVAAKDGRIVKDTVMGPSGHQEVEAIFGLVDNDQTAVIETAEASGIALLAKEERKPLTTTSYGTGQQIKQALDLGAKRIIIGLGGSVTNDGGAGIFQALGARFLDENGEELPLGGGALARLAKIDIGTLDSRLKDVQVIAASDVTNPLTGENGASAVFGPQKRASETDVEKLDKALHNFANVIKQDLGKDVEHLPGAGAAGGIGAGLMAFSNCELKNGAELVIDEIGLKDQVADADYVITGEGKIDFQTKFGKTPFAVAQVAQAAGKPTFAIGGSLGDGIDSLYDAGFTAIFGTISQPGDLKEVLAHGKENVERTSENLARVLYAGLQ</sequence>
<dbReference type="Gene3D" id="3.40.50.10350">
    <property type="entry name" value="Glycerate kinase, domain 1"/>
    <property type="match status" value="1"/>
</dbReference>
<dbReference type="EMBL" id="AZDU01000004">
    <property type="protein sequence ID" value="KRL03376.1"/>
    <property type="molecule type" value="Genomic_DNA"/>
</dbReference>
<keyword evidence="2 4" id="KW-0808">Transferase</keyword>
<dbReference type="GO" id="GO:0008887">
    <property type="term" value="F:glycerate kinase activity"/>
    <property type="evidence" value="ECO:0007669"/>
    <property type="project" value="UniProtKB-UniRule"/>
</dbReference>
<dbReference type="STRING" id="1293597.FC20_GL001205"/>
<reference evidence="5 6" key="1">
    <citation type="journal article" date="2015" name="Genome Announc.">
        <title>Expanding the biotechnology potential of lactobacilli through comparative genomics of 213 strains and associated genera.</title>
        <authorList>
            <person name="Sun Z."/>
            <person name="Harris H.M."/>
            <person name="McCann A."/>
            <person name="Guo C."/>
            <person name="Argimon S."/>
            <person name="Zhang W."/>
            <person name="Yang X."/>
            <person name="Jeffery I.B."/>
            <person name="Cooney J.C."/>
            <person name="Kagawa T.F."/>
            <person name="Liu W."/>
            <person name="Song Y."/>
            <person name="Salvetti E."/>
            <person name="Wrobel A."/>
            <person name="Rasinkangas P."/>
            <person name="Parkhill J."/>
            <person name="Rea M.C."/>
            <person name="O'Sullivan O."/>
            <person name="Ritari J."/>
            <person name="Douillard F.P."/>
            <person name="Paul Ross R."/>
            <person name="Yang R."/>
            <person name="Briner A.E."/>
            <person name="Felis G.E."/>
            <person name="de Vos W.M."/>
            <person name="Barrangou R."/>
            <person name="Klaenhammer T.R."/>
            <person name="Caufield P.W."/>
            <person name="Cui Y."/>
            <person name="Zhang H."/>
            <person name="O'Toole P.W."/>
        </authorList>
    </citation>
    <scope>NUCLEOTIDE SEQUENCE [LARGE SCALE GENOMIC DNA]</scope>
    <source>
        <strain evidence="5 6">DSM 19284</strain>
    </source>
</reference>
<dbReference type="InterPro" id="IPR018193">
    <property type="entry name" value="Glyc_kinase_flavodox-like_fold"/>
</dbReference>
<comment type="caution">
    <text evidence="5">The sequence shown here is derived from an EMBL/GenBank/DDBJ whole genome shotgun (WGS) entry which is preliminary data.</text>
</comment>
<comment type="similarity">
    <text evidence="1 4">Belongs to the glycerate kinase type-1 family.</text>
</comment>
<evidence type="ECO:0000256" key="4">
    <source>
        <dbReference type="PIRNR" id="PIRNR006078"/>
    </source>
</evidence>
<dbReference type="InterPro" id="IPR018197">
    <property type="entry name" value="Glycerate_kinase_RE-like"/>
</dbReference>
<dbReference type="InterPro" id="IPR036129">
    <property type="entry name" value="Glycerate_kinase_sf"/>
</dbReference>
<accession>A0A0R1M5J6</accession>
<dbReference type="PANTHER" id="PTHR21599">
    <property type="entry name" value="GLYCERATE KINASE"/>
    <property type="match status" value="1"/>
</dbReference>
<dbReference type="Pfam" id="PF02595">
    <property type="entry name" value="Gly_kinase"/>
    <property type="match status" value="1"/>
</dbReference>
<gene>
    <name evidence="5" type="ORF">FC20_GL001205</name>
</gene>
<evidence type="ECO:0000256" key="1">
    <source>
        <dbReference type="ARBA" id="ARBA00006284"/>
    </source>
</evidence>
<keyword evidence="6" id="KW-1185">Reference proteome</keyword>
<keyword evidence="3 4" id="KW-0418">Kinase</keyword>
<dbReference type="GO" id="GO:0031388">
    <property type="term" value="P:organic acid phosphorylation"/>
    <property type="evidence" value="ECO:0007669"/>
    <property type="project" value="UniProtKB-UniRule"/>
</dbReference>
<dbReference type="PIRSF" id="PIRSF006078">
    <property type="entry name" value="GlxK"/>
    <property type="match status" value="1"/>
</dbReference>
<organism evidence="5 6">
    <name type="scientific">Lactobacillus equicursoris DSM 19284 = JCM 14600 = CIP 110162</name>
    <dbReference type="NCBI Taxonomy" id="1293597"/>
    <lineage>
        <taxon>Bacteria</taxon>
        <taxon>Bacillati</taxon>
        <taxon>Bacillota</taxon>
        <taxon>Bacilli</taxon>
        <taxon>Lactobacillales</taxon>
        <taxon>Lactobacillaceae</taxon>
        <taxon>Lactobacillus</taxon>
    </lineage>
</organism>
<dbReference type="AlphaFoldDB" id="A0A0R1M5J6"/>
<dbReference type="Proteomes" id="UP000051074">
    <property type="component" value="Unassembled WGS sequence"/>
</dbReference>
<dbReference type="PATRIC" id="fig|1293597.4.peg.1290"/>
<dbReference type="InterPro" id="IPR004381">
    <property type="entry name" value="Glycerate_kinase"/>
</dbReference>
<evidence type="ECO:0000256" key="3">
    <source>
        <dbReference type="ARBA" id="ARBA00022777"/>
    </source>
</evidence>
<dbReference type="SUPFAM" id="SSF110738">
    <property type="entry name" value="Glycerate kinase I"/>
    <property type="match status" value="1"/>
</dbReference>
<dbReference type="NCBIfam" id="TIGR00045">
    <property type="entry name" value="glycerate kinase"/>
    <property type="match status" value="1"/>
</dbReference>
<dbReference type="PANTHER" id="PTHR21599:SF0">
    <property type="entry name" value="GLYCERATE KINASE"/>
    <property type="match status" value="1"/>
</dbReference>
<dbReference type="Gene3D" id="3.90.1510.10">
    <property type="entry name" value="Glycerate kinase, domain 2"/>
    <property type="match status" value="1"/>
</dbReference>